<dbReference type="Proteomes" id="UP001428341">
    <property type="component" value="Unassembled WGS sequence"/>
</dbReference>
<comment type="caution">
    <text evidence="3">The sequence shown here is derived from an EMBL/GenBank/DDBJ whole genome shotgun (WGS) entry which is preliminary data.</text>
</comment>
<evidence type="ECO:0000313" key="3">
    <source>
        <dbReference type="EMBL" id="KAK9192641.1"/>
    </source>
</evidence>
<sequence length="124" mass="13451">MVGWPCSRLAALPAPLLALSLTSTVEHARLLLWLCSRLASSHAPLLALGLTPTMDIGQPTDASTTQLLLTTHRPQVAEPHLAQPQATEITHKWPKSTLAPHHSQPAKIRNTKGRAADGFKDKKF</sequence>
<reference evidence="3 4" key="1">
    <citation type="submission" date="2024-05" db="EMBL/GenBank/DDBJ databases">
        <title>Haplotype-resolved chromosome-level genome assembly of Huyou (Citrus changshanensis).</title>
        <authorList>
            <person name="Miao C."/>
            <person name="Chen W."/>
            <person name="Wu Y."/>
            <person name="Wang L."/>
            <person name="Zhao S."/>
            <person name="Grierson D."/>
            <person name="Xu C."/>
            <person name="Chen K."/>
        </authorList>
    </citation>
    <scope>NUCLEOTIDE SEQUENCE [LARGE SCALE GENOMIC DNA]</scope>
    <source>
        <strain evidence="3">01-14</strain>
        <tissue evidence="3">Leaf</tissue>
    </source>
</reference>
<evidence type="ECO:0000313" key="4">
    <source>
        <dbReference type="Proteomes" id="UP001428341"/>
    </source>
</evidence>
<dbReference type="AlphaFoldDB" id="A0AAP0LZ95"/>
<accession>A0AAP0LZ95</accession>
<name>A0AAP0LZ95_9ROSI</name>
<feature type="signal peptide" evidence="2">
    <location>
        <begin position="1"/>
        <end position="18"/>
    </location>
</feature>
<keyword evidence="2" id="KW-0732">Signal</keyword>
<gene>
    <name evidence="3" type="ORF">WN944_003334</name>
</gene>
<protein>
    <recommendedName>
        <fullName evidence="5">Secreted protein</fullName>
    </recommendedName>
</protein>
<evidence type="ECO:0000256" key="2">
    <source>
        <dbReference type="SAM" id="SignalP"/>
    </source>
</evidence>
<dbReference type="EMBL" id="JBCGBO010000006">
    <property type="protein sequence ID" value="KAK9192641.1"/>
    <property type="molecule type" value="Genomic_DNA"/>
</dbReference>
<feature type="chain" id="PRO_5042986463" description="Secreted protein" evidence="2">
    <location>
        <begin position="19"/>
        <end position="124"/>
    </location>
</feature>
<evidence type="ECO:0000256" key="1">
    <source>
        <dbReference type="SAM" id="MobiDB-lite"/>
    </source>
</evidence>
<keyword evidence="4" id="KW-1185">Reference proteome</keyword>
<organism evidence="3 4">
    <name type="scientific">Citrus x changshan-huyou</name>
    <dbReference type="NCBI Taxonomy" id="2935761"/>
    <lineage>
        <taxon>Eukaryota</taxon>
        <taxon>Viridiplantae</taxon>
        <taxon>Streptophyta</taxon>
        <taxon>Embryophyta</taxon>
        <taxon>Tracheophyta</taxon>
        <taxon>Spermatophyta</taxon>
        <taxon>Magnoliopsida</taxon>
        <taxon>eudicotyledons</taxon>
        <taxon>Gunneridae</taxon>
        <taxon>Pentapetalae</taxon>
        <taxon>rosids</taxon>
        <taxon>malvids</taxon>
        <taxon>Sapindales</taxon>
        <taxon>Rutaceae</taxon>
        <taxon>Aurantioideae</taxon>
        <taxon>Citrus</taxon>
    </lineage>
</organism>
<proteinExistence type="predicted"/>
<evidence type="ECO:0008006" key="5">
    <source>
        <dbReference type="Google" id="ProtNLM"/>
    </source>
</evidence>
<feature type="region of interest" description="Disordered" evidence="1">
    <location>
        <begin position="94"/>
        <end position="124"/>
    </location>
</feature>
<feature type="compositionally biased region" description="Basic and acidic residues" evidence="1">
    <location>
        <begin position="114"/>
        <end position="124"/>
    </location>
</feature>